<dbReference type="InterPro" id="IPR009875">
    <property type="entry name" value="PilZ_domain"/>
</dbReference>
<evidence type="ECO:0000313" key="2">
    <source>
        <dbReference type="EMBL" id="NGO64321.1"/>
    </source>
</evidence>
<dbReference type="Gene3D" id="2.40.10.220">
    <property type="entry name" value="predicted glycosyltransferase like domains"/>
    <property type="match status" value="1"/>
</dbReference>
<evidence type="ECO:0000313" key="3">
    <source>
        <dbReference type="Proteomes" id="UP000477849"/>
    </source>
</evidence>
<dbReference type="SUPFAM" id="SSF141371">
    <property type="entry name" value="PilZ domain-like"/>
    <property type="match status" value="1"/>
</dbReference>
<dbReference type="Proteomes" id="UP000477849">
    <property type="component" value="Unassembled WGS sequence"/>
</dbReference>
<sequence length="85" mass="9324">MNERRAQPRSRALKAARIILPGGYSTFDCMVRNLSEGGAKLVMETTAGVPDEFNLRFEDGSMRPCRACWRNAKELGVSFGTANAA</sequence>
<evidence type="ECO:0000259" key="1">
    <source>
        <dbReference type="Pfam" id="PF07238"/>
    </source>
</evidence>
<name>A0A6M1S224_9HYPH</name>
<dbReference type="RefSeq" id="WP_163905049.1">
    <property type="nucleotide sequence ID" value="NZ_CP048427.1"/>
</dbReference>
<accession>A0A6M1S224</accession>
<gene>
    <name evidence="2" type="ORF">G6N76_11630</name>
</gene>
<dbReference type="EMBL" id="JAAKZH010000003">
    <property type="protein sequence ID" value="NGO64321.1"/>
    <property type="molecule type" value="Genomic_DNA"/>
</dbReference>
<dbReference type="Pfam" id="PF07238">
    <property type="entry name" value="PilZ"/>
    <property type="match status" value="1"/>
</dbReference>
<comment type="caution">
    <text evidence="2">The sequence shown here is derived from an EMBL/GenBank/DDBJ whole genome shotgun (WGS) entry which is preliminary data.</text>
</comment>
<dbReference type="GO" id="GO:0035438">
    <property type="term" value="F:cyclic-di-GMP binding"/>
    <property type="evidence" value="ECO:0007669"/>
    <property type="project" value="InterPro"/>
</dbReference>
<keyword evidence="3" id="KW-1185">Reference proteome</keyword>
<protein>
    <submittedName>
        <fullName evidence="2">PilZ domain-containing protein</fullName>
    </submittedName>
</protein>
<feature type="domain" description="PilZ" evidence="1">
    <location>
        <begin position="3"/>
        <end position="79"/>
    </location>
</feature>
<dbReference type="AlphaFoldDB" id="A0A6M1S224"/>
<organism evidence="2 3">
    <name type="scientific">Rhizobium daejeonense</name>
    <dbReference type="NCBI Taxonomy" id="240521"/>
    <lineage>
        <taxon>Bacteria</taxon>
        <taxon>Pseudomonadati</taxon>
        <taxon>Pseudomonadota</taxon>
        <taxon>Alphaproteobacteria</taxon>
        <taxon>Hyphomicrobiales</taxon>
        <taxon>Rhizobiaceae</taxon>
        <taxon>Rhizobium/Agrobacterium group</taxon>
        <taxon>Rhizobium</taxon>
    </lineage>
</organism>
<reference evidence="2 3" key="1">
    <citation type="submission" date="2020-02" db="EMBL/GenBank/DDBJ databases">
        <title>Genome sequence of the type strain CCBAU10050 of Rhizobium daejeonense.</title>
        <authorList>
            <person name="Gao J."/>
            <person name="Sun J."/>
        </authorList>
    </citation>
    <scope>NUCLEOTIDE SEQUENCE [LARGE SCALE GENOMIC DNA]</scope>
    <source>
        <strain evidence="2 3">CCBAU10050</strain>
    </source>
</reference>
<proteinExistence type="predicted"/>